<dbReference type="InterPro" id="IPR001638">
    <property type="entry name" value="Solute-binding_3/MltF_N"/>
</dbReference>
<keyword evidence="1 2" id="KW-0732">Signal</keyword>
<keyword evidence="5" id="KW-1185">Reference proteome</keyword>
<dbReference type="SMART" id="SM00062">
    <property type="entry name" value="PBPb"/>
    <property type="match status" value="1"/>
</dbReference>
<evidence type="ECO:0000256" key="1">
    <source>
        <dbReference type="ARBA" id="ARBA00022729"/>
    </source>
</evidence>
<evidence type="ECO:0000313" key="4">
    <source>
        <dbReference type="EMBL" id="RIY01399.1"/>
    </source>
</evidence>
<proteinExistence type="predicted"/>
<name>A0A3A1WJR7_9HYPH</name>
<reference evidence="5" key="1">
    <citation type="submission" date="2018-09" db="EMBL/GenBank/DDBJ databases">
        <authorList>
            <person name="Tuo L."/>
        </authorList>
    </citation>
    <scope>NUCLEOTIDE SEQUENCE [LARGE SCALE GENOMIC DNA]</scope>
    <source>
        <strain evidence="5">M2BS4Y-1</strain>
    </source>
</reference>
<dbReference type="EMBL" id="QYRN01000004">
    <property type="protein sequence ID" value="RIY01399.1"/>
    <property type="molecule type" value="Genomic_DNA"/>
</dbReference>
<feature type="domain" description="Solute-binding protein family 3/N-terminal" evidence="3">
    <location>
        <begin position="36"/>
        <end position="256"/>
    </location>
</feature>
<dbReference type="PANTHER" id="PTHR35936">
    <property type="entry name" value="MEMBRANE-BOUND LYTIC MUREIN TRANSGLYCOSYLASE F"/>
    <property type="match status" value="1"/>
</dbReference>
<dbReference type="PANTHER" id="PTHR35936:SF17">
    <property type="entry name" value="ARGININE-BINDING EXTRACELLULAR PROTEIN ARTP"/>
    <property type="match status" value="1"/>
</dbReference>
<dbReference type="OrthoDB" id="6192933at2"/>
<evidence type="ECO:0000313" key="5">
    <source>
        <dbReference type="Proteomes" id="UP000265750"/>
    </source>
</evidence>
<evidence type="ECO:0000259" key="3">
    <source>
        <dbReference type="SMART" id="SM00062"/>
    </source>
</evidence>
<dbReference type="Proteomes" id="UP000265750">
    <property type="component" value="Unassembled WGS sequence"/>
</dbReference>
<feature type="signal peptide" evidence="2">
    <location>
        <begin position="1"/>
        <end position="25"/>
    </location>
</feature>
<accession>A0A3A1WJR7</accession>
<dbReference type="SUPFAM" id="SSF53850">
    <property type="entry name" value="Periplasmic binding protein-like II"/>
    <property type="match status" value="1"/>
</dbReference>
<dbReference type="Pfam" id="PF00497">
    <property type="entry name" value="SBP_bac_3"/>
    <property type="match status" value="1"/>
</dbReference>
<evidence type="ECO:0000256" key="2">
    <source>
        <dbReference type="SAM" id="SignalP"/>
    </source>
</evidence>
<feature type="chain" id="PRO_5017406858" evidence="2">
    <location>
        <begin position="26"/>
        <end position="264"/>
    </location>
</feature>
<comment type="caution">
    <text evidence="4">The sequence shown here is derived from an EMBL/GenBank/DDBJ whole genome shotgun (WGS) entry which is preliminary data.</text>
</comment>
<dbReference type="AlphaFoldDB" id="A0A3A1WJR7"/>
<sequence>MNRRTLLLAGLAAPALFGLGARASAEGTLAVQRSGRLRVALEFGRPPWGYKDDALQPSGSDYDTALLLAKDLGVALEIVEVSGPNRVPILLTDKADVVISTFSITPERRKVVAFSVPYASAVQYVAAPRTMELRQASDLSGQRVGVTRGTTGDGALTKLGDPTIEIVRFDDESTNMTAFASGQVDVVVQEPAVIRKVAERNPERGIEQKFTLAEFPVGVGLRKENTELIDYVDGWVRANVANGKLNDIYRKYHGVDLPPSILNG</sequence>
<protein>
    <submittedName>
        <fullName evidence="4">Amino acid ABC transporter</fullName>
    </submittedName>
</protein>
<gene>
    <name evidence="4" type="ORF">D3218_08555</name>
</gene>
<dbReference type="RefSeq" id="WP_119539579.1">
    <property type="nucleotide sequence ID" value="NZ_QYRN01000004.1"/>
</dbReference>
<organism evidence="4 5">
    <name type="scientific">Aureimonas flava</name>
    <dbReference type="NCBI Taxonomy" id="2320271"/>
    <lineage>
        <taxon>Bacteria</taxon>
        <taxon>Pseudomonadati</taxon>
        <taxon>Pseudomonadota</taxon>
        <taxon>Alphaproteobacteria</taxon>
        <taxon>Hyphomicrobiales</taxon>
        <taxon>Aurantimonadaceae</taxon>
        <taxon>Aureimonas</taxon>
    </lineage>
</organism>
<dbReference type="Gene3D" id="3.40.190.10">
    <property type="entry name" value="Periplasmic binding protein-like II"/>
    <property type="match status" value="2"/>
</dbReference>